<organism evidence="6 7">
    <name type="scientific">Lachancea mirantina</name>
    <dbReference type="NCBI Taxonomy" id="1230905"/>
    <lineage>
        <taxon>Eukaryota</taxon>
        <taxon>Fungi</taxon>
        <taxon>Dikarya</taxon>
        <taxon>Ascomycota</taxon>
        <taxon>Saccharomycotina</taxon>
        <taxon>Saccharomycetes</taxon>
        <taxon>Saccharomycetales</taxon>
        <taxon>Saccharomycetaceae</taxon>
        <taxon>Lachancea</taxon>
    </lineage>
</organism>
<dbReference type="PANTHER" id="PTHR28032:SF1">
    <property type="entry name" value="FI02826P"/>
    <property type="match status" value="1"/>
</dbReference>
<keyword evidence="5" id="KW-0813">Transport</keyword>
<gene>
    <name evidence="6" type="ORF">LAMI_0B04984G</name>
</gene>
<dbReference type="Gene3D" id="1.20.58.1590">
    <property type="entry name" value="Tethering factor for nuclear proteasome Cut8/Sts1"/>
    <property type="match status" value="1"/>
</dbReference>
<name>A0A1G4IVX4_9SACH</name>
<dbReference type="Proteomes" id="UP000191024">
    <property type="component" value="Chromosome B"/>
</dbReference>
<comment type="similarity">
    <text evidence="1 5">Belongs to the cut8/STS1 family.</text>
</comment>
<evidence type="ECO:0000256" key="1">
    <source>
        <dbReference type="ARBA" id="ARBA00006199"/>
    </source>
</evidence>
<dbReference type="AlphaFoldDB" id="A0A1G4IVX4"/>
<dbReference type="GO" id="GO:0071630">
    <property type="term" value="P:nuclear protein quality control by the ubiquitin-proteasome system"/>
    <property type="evidence" value="ECO:0007669"/>
    <property type="project" value="UniProtKB-UniRule"/>
</dbReference>
<dbReference type="GO" id="GO:0070628">
    <property type="term" value="F:proteasome binding"/>
    <property type="evidence" value="ECO:0007669"/>
    <property type="project" value="TreeGrafter"/>
</dbReference>
<evidence type="ECO:0000256" key="2">
    <source>
        <dbReference type="ARBA" id="ARBA00016204"/>
    </source>
</evidence>
<dbReference type="GO" id="GO:0031144">
    <property type="term" value="P:proteasome localization"/>
    <property type="evidence" value="ECO:0007669"/>
    <property type="project" value="UniProtKB-UniRule"/>
</dbReference>
<proteinExistence type="inferred from homology"/>
<evidence type="ECO:0000313" key="7">
    <source>
        <dbReference type="Proteomes" id="UP000191024"/>
    </source>
</evidence>
<dbReference type="EMBL" id="LT598464">
    <property type="protein sequence ID" value="SCU81151.1"/>
    <property type="molecule type" value="Genomic_DNA"/>
</dbReference>
<comment type="function">
    <text evidence="5">Involved in ubiquitin-mediated protein degradation. Regulatory factor in the ubiquitin/proteasome pathway that controls the turnover of proteasome substrates. Targets proteasomes to the nucleus and facilitates the degradation of nuclear proteins.</text>
</comment>
<dbReference type="Pfam" id="PF08559">
    <property type="entry name" value="Cut8"/>
    <property type="match status" value="1"/>
</dbReference>
<keyword evidence="5" id="KW-0963">Cytoplasm</keyword>
<keyword evidence="7" id="KW-1185">Reference proteome</keyword>
<keyword evidence="3 5" id="KW-0653">Protein transport</keyword>
<sequence length="300" mass="33884">MSQAVGFSWGFKPSTNGSSGMASNGCKVMKPRVKRRLTNEESQVTLGVNTSVNNVTINKFKAAGRRRTARSGIQGQALPLARALELMDRASLQATLLDLLKLHPETQKTFMALQPASRSVEHYCELLQVKLQAIYDNLPYTRRHDDVDTGLNDYAFVRVKDHVQEFLNCLVDCLLESIPPQTQNLLQSLRVLDAATDFLQRVPQFSTTTNNYYKDMCYEQLAEVWATVVTHVSEDLVFSASLENVSHWLQRLQEHNNNCSGKLNKPVSLFSSFVSRFTHVKHSQNPVQDQQPSSIWNNLV</sequence>
<dbReference type="STRING" id="1230905.A0A1G4IVX4"/>
<accession>A0A1G4IVX4</accession>
<evidence type="ECO:0000313" key="6">
    <source>
        <dbReference type="EMBL" id="SCU81151.1"/>
    </source>
</evidence>
<dbReference type="GO" id="GO:0031965">
    <property type="term" value="C:nuclear membrane"/>
    <property type="evidence" value="ECO:0007669"/>
    <property type="project" value="TreeGrafter"/>
</dbReference>
<evidence type="ECO:0000256" key="3">
    <source>
        <dbReference type="ARBA" id="ARBA00022927"/>
    </source>
</evidence>
<evidence type="ECO:0000256" key="4">
    <source>
        <dbReference type="ARBA" id="ARBA00023242"/>
    </source>
</evidence>
<dbReference type="GO" id="GO:0005737">
    <property type="term" value="C:cytoplasm"/>
    <property type="evidence" value="ECO:0007669"/>
    <property type="project" value="UniProtKB-SubCell"/>
</dbReference>
<evidence type="ECO:0000256" key="5">
    <source>
        <dbReference type="RuleBase" id="RU368013"/>
    </source>
</evidence>
<dbReference type="InterPro" id="IPR013868">
    <property type="entry name" value="Cut8/Sts1_fam"/>
</dbReference>
<reference evidence="6 7" key="1">
    <citation type="submission" date="2016-03" db="EMBL/GenBank/DDBJ databases">
        <authorList>
            <person name="Devillers H."/>
        </authorList>
    </citation>
    <scope>NUCLEOTIDE SEQUENCE [LARGE SCALE GENOMIC DNA]</scope>
    <source>
        <strain evidence="6">CBS 11717</strain>
    </source>
</reference>
<protein>
    <recommendedName>
        <fullName evidence="2 5">Tethering factor for nuclear proteasome STS1</fullName>
    </recommendedName>
</protein>
<comment type="subcellular location">
    <subcellularLocation>
        <location evidence="5">Cytoplasm</location>
    </subcellularLocation>
    <subcellularLocation>
        <location evidence="5">Nucleus</location>
    </subcellularLocation>
</comment>
<dbReference type="OrthoDB" id="10061064at2759"/>
<dbReference type="InterPro" id="IPR038422">
    <property type="entry name" value="Cut8/Sts1_sf"/>
</dbReference>
<dbReference type="PANTHER" id="PTHR28032">
    <property type="entry name" value="FI02826P"/>
    <property type="match status" value="1"/>
</dbReference>
<dbReference type="GO" id="GO:0015031">
    <property type="term" value="P:protein transport"/>
    <property type="evidence" value="ECO:0007669"/>
    <property type="project" value="UniProtKB-UniRule"/>
</dbReference>
<comment type="subunit">
    <text evidence="5">Binds the proteasome.</text>
</comment>
<keyword evidence="4 5" id="KW-0539">Nucleus</keyword>